<evidence type="ECO:0000313" key="1">
    <source>
        <dbReference type="EMBL" id="VDK30439.1"/>
    </source>
</evidence>
<evidence type="ECO:0000313" key="2">
    <source>
        <dbReference type="Proteomes" id="UP000271098"/>
    </source>
</evidence>
<accession>A0A3P6P2E3</accession>
<protein>
    <submittedName>
        <fullName evidence="1">Uncharacterized protein</fullName>
    </submittedName>
</protein>
<dbReference type="GO" id="GO:0016020">
    <property type="term" value="C:membrane"/>
    <property type="evidence" value="ECO:0007669"/>
    <property type="project" value="InterPro"/>
</dbReference>
<reference evidence="1 2" key="1">
    <citation type="submission" date="2018-11" db="EMBL/GenBank/DDBJ databases">
        <authorList>
            <consortium name="Pathogen Informatics"/>
        </authorList>
    </citation>
    <scope>NUCLEOTIDE SEQUENCE [LARGE SCALE GENOMIC DNA]</scope>
</reference>
<dbReference type="InterPro" id="IPR036445">
    <property type="entry name" value="GPCR_2_extracell_dom_sf"/>
</dbReference>
<dbReference type="OrthoDB" id="1100386at2759"/>
<dbReference type="GO" id="GO:0004930">
    <property type="term" value="F:G protein-coupled receptor activity"/>
    <property type="evidence" value="ECO:0007669"/>
    <property type="project" value="InterPro"/>
</dbReference>
<organism evidence="1 2">
    <name type="scientific">Gongylonema pulchrum</name>
    <dbReference type="NCBI Taxonomy" id="637853"/>
    <lineage>
        <taxon>Eukaryota</taxon>
        <taxon>Metazoa</taxon>
        <taxon>Ecdysozoa</taxon>
        <taxon>Nematoda</taxon>
        <taxon>Chromadorea</taxon>
        <taxon>Rhabditida</taxon>
        <taxon>Spirurina</taxon>
        <taxon>Spiruromorpha</taxon>
        <taxon>Spiruroidea</taxon>
        <taxon>Gongylonematidae</taxon>
        <taxon>Gongylonema</taxon>
    </lineage>
</organism>
<keyword evidence="2" id="KW-1185">Reference proteome</keyword>
<dbReference type="Proteomes" id="UP000271098">
    <property type="component" value="Unassembled WGS sequence"/>
</dbReference>
<proteinExistence type="predicted"/>
<name>A0A3P6P2E3_9BILA</name>
<sequence>MPISNINQSLFRLECSIATITADNVTDDLNYSYCEEYQWRGITVPRTRACSTARITCPDPEHTVGTATQKCCCETSQWIEEPNVSNCTHKWTEHVKKLIEQQQPAEQISRHWAELLNNSSGHEYAPRFLQFLKNDCILKYGEAGDKLLSDDTASVWQTLSNETRVTKASRLMSVLQQVAVLMADSMTEKHKNITYTNWGTYSIF</sequence>
<dbReference type="EMBL" id="UYRT01001975">
    <property type="protein sequence ID" value="VDK30439.1"/>
    <property type="molecule type" value="Genomic_DNA"/>
</dbReference>
<dbReference type="Gene3D" id="4.10.1240.10">
    <property type="entry name" value="GPCR, family 2, extracellular hormone receptor domain"/>
    <property type="match status" value="1"/>
</dbReference>
<dbReference type="AlphaFoldDB" id="A0A3P6P2E3"/>
<gene>
    <name evidence="1" type="ORF">GPUH_LOCUS1582</name>
</gene>